<dbReference type="EMBL" id="SMKU01000214">
    <property type="protein sequence ID" value="TDD76221.1"/>
    <property type="molecule type" value="Genomic_DNA"/>
</dbReference>
<evidence type="ECO:0000256" key="1">
    <source>
        <dbReference type="SAM" id="MobiDB-lite"/>
    </source>
</evidence>
<dbReference type="RefSeq" id="WP_131899528.1">
    <property type="nucleotide sequence ID" value="NZ_SMKU01000214.1"/>
</dbReference>
<feature type="region of interest" description="Disordered" evidence="1">
    <location>
        <begin position="1"/>
        <end position="98"/>
    </location>
</feature>
<sequence length="98" mass="11219">MTNEQDRYRNQDPDDQYSSRDEVSSSMDEDERLTGRGGTSDSEGGYTAEGGRFSNQDDDQYSSGMDDDRPRRGGKHARRDDDARANRPDQMDESEDNW</sequence>
<dbReference type="Proteomes" id="UP000294513">
    <property type="component" value="Unassembled WGS sequence"/>
</dbReference>
<reference evidence="2 3" key="1">
    <citation type="submission" date="2019-03" db="EMBL/GenBank/DDBJ databases">
        <title>Draft genome sequences of novel Actinobacteria.</title>
        <authorList>
            <person name="Sahin N."/>
            <person name="Ay H."/>
            <person name="Saygin H."/>
        </authorList>
    </citation>
    <scope>NUCLEOTIDE SEQUENCE [LARGE SCALE GENOMIC DNA]</scope>
    <source>
        <strain evidence="2 3">H3C3</strain>
    </source>
</reference>
<name>A0A4R5AT90_9ACTN</name>
<evidence type="ECO:0000313" key="2">
    <source>
        <dbReference type="EMBL" id="TDD76221.1"/>
    </source>
</evidence>
<evidence type="ECO:0000313" key="3">
    <source>
        <dbReference type="Proteomes" id="UP000294513"/>
    </source>
</evidence>
<feature type="compositionally biased region" description="Basic and acidic residues" evidence="1">
    <location>
        <begin position="1"/>
        <end position="23"/>
    </location>
</feature>
<protein>
    <submittedName>
        <fullName evidence="2">Uncharacterized protein</fullName>
    </submittedName>
</protein>
<proteinExistence type="predicted"/>
<accession>A0A4R5AT90</accession>
<keyword evidence="3" id="KW-1185">Reference proteome</keyword>
<comment type="caution">
    <text evidence="2">The sequence shown here is derived from an EMBL/GenBank/DDBJ whole genome shotgun (WGS) entry which is preliminary data.</text>
</comment>
<dbReference type="AlphaFoldDB" id="A0A4R5AT90"/>
<feature type="compositionally biased region" description="Basic and acidic residues" evidence="1">
    <location>
        <begin position="78"/>
        <end position="90"/>
    </location>
</feature>
<organism evidence="2 3">
    <name type="scientific">Actinomadura rubrisoli</name>
    <dbReference type="NCBI Taxonomy" id="2530368"/>
    <lineage>
        <taxon>Bacteria</taxon>
        <taxon>Bacillati</taxon>
        <taxon>Actinomycetota</taxon>
        <taxon>Actinomycetes</taxon>
        <taxon>Streptosporangiales</taxon>
        <taxon>Thermomonosporaceae</taxon>
        <taxon>Actinomadura</taxon>
    </lineage>
</organism>
<gene>
    <name evidence="2" type="ORF">E1298_30960</name>
</gene>